<name>A0ACD3B9U2_9AGAR</name>
<sequence length="298" mass="32595">MDSSPVLYHIREAQPPSSSSTIQPQPSNTTTYQQPGGNNSGNSSNLYLVTFLATLFLLLFVSCAIVLRSYILRRRFQVHLDQAMAAGMLLAPRAQGSKKRRFGTKPKFFDTWLVDGGDTWEEMLPISAQPVFTKRRSKEPSARQLQQQQQRQPPPAAVPAVTTSSLAIPSLSPPAIPRVASRSPSPAPPPVSVPAQASLSQMAPFTLQAWCPFNAARQRAARRAEAPPAPPSPLPEQPPLRARALQIAVLIAMPNPHRGTTKCQSNEDIDIDEDQEPDLPELVFGVTRLPYKPENEAA</sequence>
<dbReference type="Proteomes" id="UP000308600">
    <property type="component" value="Unassembled WGS sequence"/>
</dbReference>
<gene>
    <name evidence="1" type="ORF">BDN72DRAFT_832870</name>
</gene>
<accession>A0ACD3B9U2</accession>
<organism evidence="1 2">
    <name type="scientific">Pluteus cervinus</name>
    <dbReference type="NCBI Taxonomy" id="181527"/>
    <lineage>
        <taxon>Eukaryota</taxon>
        <taxon>Fungi</taxon>
        <taxon>Dikarya</taxon>
        <taxon>Basidiomycota</taxon>
        <taxon>Agaricomycotina</taxon>
        <taxon>Agaricomycetes</taxon>
        <taxon>Agaricomycetidae</taxon>
        <taxon>Agaricales</taxon>
        <taxon>Pluteineae</taxon>
        <taxon>Pluteaceae</taxon>
        <taxon>Pluteus</taxon>
    </lineage>
</organism>
<protein>
    <submittedName>
        <fullName evidence="1">Uncharacterized protein</fullName>
    </submittedName>
</protein>
<dbReference type="EMBL" id="ML208266">
    <property type="protein sequence ID" value="TFK74784.1"/>
    <property type="molecule type" value="Genomic_DNA"/>
</dbReference>
<keyword evidence="2" id="KW-1185">Reference proteome</keyword>
<proteinExistence type="predicted"/>
<evidence type="ECO:0000313" key="2">
    <source>
        <dbReference type="Proteomes" id="UP000308600"/>
    </source>
</evidence>
<reference evidence="1 2" key="1">
    <citation type="journal article" date="2019" name="Nat. Ecol. Evol.">
        <title>Megaphylogeny resolves global patterns of mushroom evolution.</title>
        <authorList>
            <person name="Varga T."/>
            <person name="Krizsan K."/>
            <person name="Foldi C."/>
            <person name="Dima B."/>
            <person name="Sanchez-Garcia M."/>
            <person name="Sanchez-Ramirez S."/>
            <person name="Szollosi G.J."/>
            <person name="Szarkandi J.G."/>
            <person name="Papp V."/>
            <person name="Albert L."/>
            <person name="Andreopoulos W."/>
            <person name="Angelini C."/>
            <person name="Antonin V."/>
            <person name="Barry K.W."/>
            <person name="Bougher N.L."/>
            <person name="Buchanan P."/>
            <person name="Buyck B."/>
            <person name="Bense V."/>
            <person name="Catcheside P."/>
            <person name="Chovatia M."/>
            <person name="Cooper J."/>
            <person name="Damon W."/>
            <person name="Desjardin D."/>
            <person name="Finy P."/>
            <person name="Geml J."/>
            <person name="Haridas S."/>
            <person name="Hughes K."/>
            <person name="Justo A."/>
            <person name="Karasinski D."/>
            <person name="Kautmanova I."/>
            <person name="Kiss B."/>
            <person name="Kocsube S."/>
            <person name="Kotiranta H."/>
            <person name="LaButti K.M."/>
            <person name="Lechner B.E."/>
            <person name="Liimatainen K."/>
            <person name="Lipzen A."/>
            <person name="Lukacs Z."/>
            <person name="Mihaltcheva S."/>
            <person name="Morgado L.N."/>
            <person name="Niskanen T."/>
            <person name="Noordeloos M.E."/>
            <person name="Ohm R.A."/>
            <person name="Ortiz-Santana B."/>
            <person name="Ovrebo C."/>
            <person name="Racz N."/>
            <person name="Riley R."/>
            <person name="Savchenko A."/>
            <person name="Shiryaev A."/>
            <person name="Soop K."/>
            <person name="Spirin V."/>
            <person name="Szebenyi C."/>
            <person name="Tomsovsky M."/>
            <person name="Tulloss R.E."/>
            <person name="Uehling J."/>
            <person name="Grigoriev I.V."/>
            <person name="Vagvolgyi C."/>
            <person name="Papp T."/>
            <person name="Martin F.M."/>
            <person name="Miettinen O."/>
            <person name="Hibbett D.S."/>
            <person name="Nagy L.G."/>
        </authorList>
    </citation>
    <scope>NUCLEOTIDE SEQUENCE [LARGE SCALE GENOMIC DNA]</scope>
    <source>
        <strain evidence="1 2">NL-1719</strain>
    </source>
</reference>
<evidence type="ECO:0000313" key="1">
    <source>
        <dbReference type="EMBL" id="TFK74784.1"/>
    </source>
</evidence>